<dbReference type="InterPro" id="IPR015422">
    <property type="entry name" value="PyrdxlP-dep_Trfase_small"/>
</dbReference>
<dbReference type="FunFam" id="3.40.640.10:FF:000011">
    <property type="entry name" value="Ornithine aminotransferase"/>
    <property type="match status" value="1"/>
</dbReference>
<name>A0A914E964_9BILA</name>
<evidence type="ECO:0000256" key="3">
    <source>
        <dbReference type="ARBA" id="ARBA00008954"/>
    </source>
</evidence>
<comment type="pathway">
    <text evidence="2">Amino-acid biosynthesis; L-proline biosynthesis; L-glutamate 5-semialdehyde from L-ornithine: step 1/1.</text>
</comment>
<dbReference type="EC" id="2.6.1.13" evidence="4"/>
<dbReference type="InterPro" id="IPR049704">
    <property type="entry name" value="Aminotrans_3_PPA_site"/>
</dbReference>
<dbReference type="NCBIfam" id="NF045659">
    <property type="entry name" value="DiMArgaseDdahMtb"/>
    <property type="match status" value="1"/>
</dbReference>
<dbReference type="Proteomes" id="UP000887540">
    <property type="component" value="Unplaced"/>
</dbReference>
<dbReference type="InterPro" id="IPR015424">
    <property type="entry name" value="PyrdxlP-dep_Trfase"/>
</dbReference>
<accession>A0A914E964</accession>
<dbReference type="PANTHER" id="PTHR11986:SF18">
    <property type="entry name" value="ORNITHINE AMINOTRANSFERASE, MITOCHONDRIAL"/>
    <property type="match status" value="1"/>
</dbReference>
<keyword evidence="11" id="KW-1185">Reference proteome</keyword>
<dbReference type="GO" id="GO:0030170">
    <property type="term" value="F:pyridoxal phosphate binding"/>
    <property type="evidence" value="ECO:0007669"/>
    <property type="project" value="InterPro"/>
</dbReference>
<dbReference type="SUPFAM" id="SSF53383">
    <property type="entry name" value="PLP-dependent transferases"/>
    <property type="match status" value="1"/>
</dbReference>
<evidence type="ECO:0000256" key="8">
    <source>
        <dbReference type="ARBA" id="ARBA00030587"/>
    </source>
</evidence>
<dbReference type="Gene3D" id="3.90.1150.10">
    <property type="entry name" value="Aspartate Aminotransferase, domain 1"/>
    <property type="match status" value="1"/>
</dbReference>
<comment type="cofactor">
    <cofactor evidence="1">
        <name>pyridoxal 5'-phosphate</name>
        <dbReference type="ChEBI" id="CHEBI:597326"/>
    </cofactor>
</comment>
<dbReference type="Pfam" id="PF01636">
    <property type="entry name" value="APH"/>
    <property type="match status" value="1"/>
</dbReference>
<feature type="region of interest" description="Disordered" evidence="9">
    <location>
        <begin position="239"/>
        <end position="261"/>
    </location>
</feature>
<feature type="compositionally biased region" description="Basic residues" evidence="9">
    <location>
        <begin position="559"/>
        <end position="611"/>
    </location>
</feature>
<dbReference type="AlphaFoldDB" id="A0A914E964"/>
<keyword evidence="6" id="KW-0808">Transferase</keyword>
<feature type="compositionally biased region" description="Basic and acidic residues" evidence="9">
    <location>
        <begin position="633"/>
        <end position="645"/>
    </location>
</feature>
<dbReference type="InterPro" id="IPR005814">
    <property type="entry name" value="Aminotrans_3"/>
</dbReference>
<dbReference type="SUPFAM" id="SSF56112">
    <property type="entry name" value="Protein kinase-like (PK-like)"/>
    <property type="match status" value="1"/>
</dbReference>
<organism evidence="11 12">
    <name type="scientific">Acrobeloides nanus</name>
    <dbReference type="NCBI Taxonomy" id="290746"/>
    <lineage>
        <taxon>Eukaryota</taxon>
        <taxon>Metazoa</taxon>
        <taxon>Ecdysozoa</taxon>
        <taxon>Nematoda</taxon>
        <taxon>Chromadorea</taxon>
        <taxon>Rhabditida</taxon>
        <taxon>Tylenchina</taxon>
        <taxon>Cephalobomorpha</taxon>
        <taxon>Cephaloboidea</taxon>
        <taxon>Cephalobidae</taxon>
        <taxon>Acrobeloides</taxon>
    </lineage>
</organism>
<dbReference type="InterPro" id="IPR002575">
    <property type="entry name" value="Aminoglycoside_PTrfase"/>
</dbReference>
<evidence type="ECO:0000256" key="6">
    <source>
        <dbReference type="ARBA" id="ARBA00022679"/>
    </source>
</evidence>
<dbReference type="Gene3D" id="3.40.640.10">
    <property type="entry name" value="Type I PLP-dependent aspartate aminotransferase-like (Major domain)"/>
    <property type="match status" value="1"/>
</dbReference>
<evidence type="ECO:0000259" key="10">
    <source>
        <dbReference type="Pfam" id="PF01636"/>
    </source>
</evidence>
<dbReference type="Pfam" id="PF00202">
    <property type="entry name" value="Aminotran_3"/>
    <property type="match status" value="1"/>
</dbReference>
<dbReference type="PANTHER" id="PTHR11986">
    <property type="entry name" value="AMINOTRANSFERASE CLASS III"/>
    <property type="match status" value="1"/>
</dbReference>
<sequence>MTHPTGSTRIAQHRTYLMCKPTHFTVSYRINPWMEPANPTDTQLAVDQWQALYDTYLDLGHEVQLIDPVEGLPDMVYTANGGFVIDGVAYGPKFRFAERAGEEQPFMTWFRENGLTVVEPRETNEGEGDFLLAGDIILAGTGFRSTGDSHREVAEVFDREVVSLTLTDPRFYHLDTAISVLDPVQGPGGVERANIAYLPTAFDAASRATLQRLFPEAIEVSDADGAVFGLNSASDGAAARARLQPGARRPVRAAARRRRHQVLHARDPEERMSDLTTDALTAGYIAHEDEHLAHNYHPLPVVVARAEGSWVTDVEGRRYLDLLSAYSAVNFGHLHPAITAALTEQLSRVALTSRAFHNDQLGAFAAALAELCGKDLVLPMNTGAEAVETGIKVARAWAYRVKGVPAGAAEIIVAHDNFHGRTTTIVGFSTDESARDGFGPFTPGFVGVPYGDAAAIDAAIGENTAAVLIEPIQGEAGVILPPEGYLRAVREICTRRGVLFIADEIQSGLGRVGTTFACDREDVVPDVYLLGKALGGGILPVSAVVADRDVLGVIRPAARARTRRAPARPARRPHRARRRRGPQRRALGRHRHRSRRRHRTRDRRAPARARRAREGHARPDHPHRATARRARDRARLGHRTAEGRARGLSPRRCAGGGRAVRAPLARAPRSCAPPAAAWHRHRARPPPRCTRALPTRRGIRYTEDGREDRTMTVDASAGARPEVSAAEAAAVARELWGLDGEVRELGSQQDRNYRVDAASGRVVVKIAHAATDRRDLEAQHEALRLLRRAGLRVASAVAARDGEHIVPVGFAGGPHLVRVLEYVDGEPLIEVAAYAEAEAALVGDTAGRVAAALAAL</sequence>
<dbReference type="CDD" id="cd00610">
    <property type="entry name" value="OAT_like"/>
    <property type="match status" value="1"/>
</dbReference>
<comment type="similarity">
    <text evidence="3">Belongs to the class-III pyridoxal-phosphate-dependent aminotransferase family.</text>
</comment>
<evidence type="ECO:0000256" key="9">
    <source>
        <dbReference type="SAM" id="MobiDB-lite"/>
    </source>
</evidence>
<dbReference type="WBParaSite" id="ACRNAN_scaffold6197.g14069.t1">
    <property type="protein sequence ID" value="ACRNAN_scaffold6197.g14069.t1"/>
    <property type="gene ID" value="ACRNAN_scaffold6197.g14069"/>
</dbReference>
<feature type="domain" description="Aminoglycoside phosphotransferase" evidence="10">
    <location>
        <begin position="742"/>
        <end position="855"/>
    </location>
</feature>
<dbReference type="Gene3D" id="3.30.200.20">
    <property type="entry name" value="Phosphorylase Kinase, domain 1"/>
    <property type="match status" value="1"/>
</dbReference>
<dbReference type="InterPro" id="IPR050103">
    <property type="entry name" value="Class-III_PLP-dep_AT"/>
</dbReference>
<feature type="compositionally biased region" description="Basic residues" evidence="9">
    <location>
        <begin position="249"/>
        <end position="261"/>
    </location>
</feature>
<dbReference type="PROSITE" id="PS00600">
    <property type="entry name" value="AA_TRANSFER_CLASS_3"/>
    <property type="match status" value="1"/>
</dbReference>
<dbReference type="GO" id="GO:0004587">
    <property type="term" value="F:ornithine aminotransferase activity"/>
    <property type="evidence" value="ECO:0007669"/>
    <property type="project" value="UniProtKB-EC"/>
</dbReference>
<dbReference type="InterPro" id="IPR015421">
    <property type="entry name" value="PyrdxlP-dep_Trfase_major"/>
</dbReference>
<keyword evidence="5" id="KW-0032">Aminotransferase</keyword>
<feature type="compositionally biased region" description="Basic and acidic residues" evidence="9">
    <location>
        <begin position="612"/>
        <end position="623"/>
    </location>
</feature>
<protein>
    <recommendedName>
        <fullName evidence="4">ornithine aminotransferase</fullName>
        <ecNumber evidence="4">2.6.1.13</ecNumber>
    </recommendedName>
    <alternativeName>
        <fullName evidence="8">Ornithine--oxo-acid aminotransferase</fullName>
    </alternativeName>
</protein>
<evidence type="ECO:0000313" key="12">
    <source>
        <dbReference type="WBParaSite" id="ACRNAN_scaffold6197.g14069.t1"/>
    </source>
</evidence>
<feature type="region of interest" description="Disordered" evidence="9">
    <location>
        <begin position="559"/>
        <end position="657"/>
    </location>
</feature>
<dbReference type="InterPro" id="IPR011009">
    <property type="entry name" value="Kinase-like_dom_sf"/>
</dbReference>
<evidence type="ECO:0000256" key="7">
    <source>
        <dbReference type="ARBA" id="ARBA00022898"/>
    </source>
</evidence>
<evidence type="ECO:0000256" key="4">
    <source>
        <dbReference type="ARBA" id="ARBA00012924"/>
    </source>
</evidence>
<evidence type="ECO:0000313" key="11">
    <source>
        <dbReference type="Proteomes" id="UP000887540"/>
    </source>
</evidence>
<dbReference type="Gene3D" id="3.75.10.10">
    <property type="entry name" value="L-arginine/glycine Amidinotransferase, Chain A"/>
    <property type="match status" value="1"/>
</dbReference>
<proteinExistence type="inferred from homology"/>
<evidence type="ECO:0000256" key="1">
    <source>
        <dbReference type="ARBA" id="ARBA00001933"/>
    </source>
</evidence>
<dbReference type="GO" id="GO:0042802">
    <property type="term" value="F:identical protein binding"/>
    <property type="evidence" value="ECO:0007669"/>
    <property type="project" value="TreeGrafter"/>
</dbReference>
<evidence type="ECO:0000256" key="2">
    <source>
        <dbReference type="ARBA" id="ARBA00004998"/>
    </source>
</evidence>
<evidence type="ECO:0000256" key="5">
    <source>
        <dbReference type="ARBA" id="ARBA00022576"/>
    </source>
</evidence>
<dbReference type="SUPFAM" id="SSF55909">
    <property type="entry name" value="Pentein"/>
    <property type="match status" value="1"/>
</dbReference>
<reference evidence="12" key="1">
    <citation type="submission" date="2022-11" db="UniProtKB">
        <authorList>
            <consortium name="WormBaseParasite"/>
        </authorList>
    </citation>
    <scope>IDENTIFICATION</scope>
</reference>
<keyword evidence="7" id="KW-0663">Pyridoxal phosphate</keyword>